<dbReference type="RefSeq" id="WP_118086093.1">
    <property type="nucleotide sequence ID" value="NZ_QRVA01000037.1"/>
</dbReference>
<dbReference type="InterPro" id="IPR014001">
    <property type="entry name" value="Helicase_ATP-bd"/>
</dbReference>
<proteinExistence type="predicted"/>
<dbReference type="InterPro" id="IPR038718">
    <property type="entry name" value="SNF2-like_sf"/>
</dbReference>
<feature type="domain" description="Helicase ATP-binding" evidence="5">
    <location>
        <begin position="241"/>
        <end position="399"/>
    </location>
</feature>
<feature type="compositionally biased region" description="Polar residues" evidence="3">
    <location>
        <begin position="756"/>
        <end position="774"/>
    </location>
</feature>
<dbReference type="GO" id="GO:0004386">
    <property type="term" value="F:helicase activity"/>
    <property type="evidence" value="ECO:0007669"/>
    <property type="project" value="UniProtKB-KW"/>
</dbReference>
<keyword evidence="2" id="KW-0479">Metal-binding</keyword>
<dbReference type="CDD" id="cd17919">
    <property type="entry name" value="DEXHc_Snf"/>
    <property type="match status" value="1"/>
</dbReference>
<dbReference type="Gene3D" id="3.40.50.10810">
    <property type="entry name" value="Tandem AAA-ATPase domain"/>
    <property type="match status" value="1"/>
</dbReference>
<keyword evidence="1" id="KW-0378">Hydrolase</keyword>
<evidence type="ECO:0000256" key="2">
    <source>
        <dbReference type="PROSITE-ProRule" id="PRU00325"/>
    </source>
</evidence>
<keyword evidence="2" id="KW-0863">Zinc-finger</keyword>
<evidence type="ECO:0000313" key="8">
    <source>
        <dbReference type="Proteomes" id="UP000283872"/>
    </source>
</evidence>
<keyword evidence="7" id="KW-0067">ATP-binding</keyword>
<evidence type="ECO:0000259" key="4">
    <source>
        <dbReference type="PROSITE" id="PS50966"/>
    </source>
</evidence>
<dbReference type="PANTHER" id="PTHR10799">
    <property type="entry name" value="SNF2/RAD54 HELICASE FAMILY"/>
    <property type="match status" value="1"/>
</dbReference>
<feature type="compositionally biased region" description="Polar residues" evidence="3">
    <location>
        <begin position="1"/>
        <end position="14"/>
    </location>
</feature>
<keyword evidence="7" id="KW-0347">Helicase</keyword>
<dbReference type="PROSITE" id="PS51192">
    <property type="entry name" value="HELICASE_ATP_BIND_1"/>
    <property type="match status" value="1"/>
</dbReference>
<accession>A0A3R6CND4</accession>
<keyword evidence="7" id="KW-0547">Nucleotide-binding</keyword>
<dbReference type="Proteomes" id="UP000283872">
    <property type="component" value="Unassembled WGS sequence"/>
</dbReference>
<name>A0A3R6CND4_9BACT</name>
<dbReference type="InterPro" id="IPR000330">
    <property type="entry name" value="SNF2_N"/>
</dbReference>
<dbReference type="InterPro" id="IPR001650">
    <property type="entry name" value="Helicase_C-like"/>
</dbReference>
<gene>
    <name evidence="7" type="ORF">DWY11_12315</name>
</gene>
<protein>
    <submittedName>
        <fullName evidence="7">ATP-dependent helicase</fullName>
    </submittedName>
</protein>
<dbReference type="PROSITE" id="PS50966">
    <property type="entry name" value="ZF_SWIM"/>
    <property type="match status" value="1"/>
</dbReference>
<feature type="compositionally biased region" description="Basic residues" evidence="3">
    <location>
        <begin position="18"/>
        <end position="29"/>
    </location>
</feature>
<sequence>MAKNNKQVAGQDGNSTKKTNRKKKKNKVSHIVKPENMTLEEWQIKLRKQVTDIEHFDISCVDDALCPGEYIVRNPEKNNEYKVVYRGANSEWNYCSCMDFKTSRLGTCKHIEAVKKWFGGKRGVHVHRELPPYTSVYLSYRDERCVKIRIGSDNKEAYEQLAKDYFDKNHVLKKSAYARIGSFLKQARQISDTFRCYKDVIDFIIDIREKAKRMKIVKTYDDEKLNNLLKVNLYPYQKEGIRFVAKAGKAIIADEMGLGKTIQAIGTAELLRKEGLIGSVLILCPTSLKYQWRSEIKKFTDAEVFVIEGSHLKRKEAYNRPEPYKIISYNSAANDIKILGCLQTDMLIMDEVQRLKNWNTQISRAARKIESDYSVILSGTPLENKLDELYSIVEFVDNFRLAPYYLFKDKHIITDETGKVLGYKNLNDIGKKLSDILIRRRKKDVKLQMPERSDKNLFIPMTNEQMEMHQEWQNQVRILVLKWRKMHFLSDKDRKRLLLFLSQMRMVCDSSYILDQKTRYDTKVEECVNIISDIISEEGEKVVVFSQWERMTRLIAKELEKKEIGFEYLHGGVPSEKRKNLVDNFMNEPSSRVFLSTDAGSTGLNLQSAATIINIDLPWNPAVLEQRIGRIYRLGQQNNIQVINLVTPDSIEEEMLGKLRFKTSMFEGVLDDGEDSVFITDDKFSKMMETVSGIVEEDEETEKVKKVKDADNVKDSKGQTEKPKAEESFATINPKDLETDKACDEHKSDENKEEVSIQQQTNSSSNREFVTNRSSHPKDLVAQGISFLSGLAETLKSPEATAHLVDSIVEKDEQTGETSIKIPVESKETVSNLLNLIGKLFAK</sequence>
<feature type="domain" description="Helicase C-terminal" evidence="6">
    <location>
        <begin position="530"/>
        <end position="685"/>
    </location>
</feature>
<organism evidence="7 8">
    <name type="scientific">Segatella copri</name>
    <dbReference type="NCBI Taxonomy" id="165179"/>
    <lineage>
        <taxon>Bacteria</taxon>
        <taxon>Pseudomonadati</taxon>
        <taxon>Bacteroidota</taxon>
        <taxon>Bacteroidia</taxon>
        <taxon>Bacteroidales</taxon>
        <taxon>Prevotellaceae</taxon>
        <taxon>Segatella</taxon>
    </lineage>
</organism>
<comment type="caution">
    <text evidence="7">The sequence shown here is derived from an EMBL/GenBank/DDBJ whole genome shotgun (WGS) entry which is preliminary data.</text>
</comment>
<dbReference type="CDD" id="cd18793">
    <property type="entry name" value="SF2_C_SNF"/>
    <property type="match status" value="1"/>
</dbReference>
<dbReference type="SUPFAM" id="SSF52540">
    <property type="entry name" value="P-loop containing nucleoside triphosphate hydrolases"/>
    <property type="match status" value="2"/>
</dbReference>
<dbReference type="GO" id="GO:0008270">
    <property type="term" value="F:zinc ion binding"/>
    <property type="evidence" value="ECO:0007669"/>
    <property type="project" value="UniProtKB-KW"/>
</dbReference>
<evidence type="ECO:0000256" key="3">
    <source>
        <dbReference type="SAM" id="MobiDB-lite"/>
    </source>
</evidence>
<dbReference type="Gene3D" id="3.40.50.300">
    <property type="entry name" value="P-loop containing nucleotide triphosphate hydrolases"/>
    <property type="match status" value="1"/>
</dbReference>
<dbReference type="Pfam" id="PF00271">
    <property type="entry name" value="Helicase_C"/>
    <property type="match status" value="1"/>
</dbReference>
<feature type="region of interest" description="Disordered" evidence="3">
    <location>
        <begin position="1"/>
        <end position="29"/>
    </location>
</feature>
<dbReference type="SMART" id="SM00487">
    <property type="entry name" value="DEXDc"/>
    <property type="match status" value="1"/>
</dbReference>
<dbReference type="InterPro" id="IPR027417">
    <property type="entry name" value="P-loop_NTPase"/>
</dbReference>
<feature type="compositionally biased region" description="Basic and acidic residues" evidence="3">
    <location>
        <begin position="702"/>
        <end position="727"/>
    </location>
</feature>
<dbReference type="InterPro" id="IPR007527">
    <property type="entry name" value="Znf_SWIM"/>
</dbReference>
<evidence type="ECO:0000256" key="1">
    <source>
        <dbReference type="ARBA" id="ARBA00022801"/>
    </source>
</evidence>
<dbReference type="EMBL" id="QRVA01000037">
    <property type="protein sequence ID" value="RGS13006.1"/>
    <property type="molecule type" value="Genomic_DNA"/>
</dbReference>
<dbReference type="SMART" id="SM00490">
    <property type="entry name" value="HELICc"/>
    <property type="match status" value="1"/>
</dbReference>
<evidence type="ECO:0000313" key="7">
    <source>
        <dbReference type="EMBL" id="RGS13006.1"/>
    </source>
</evidence>
<dbReference type="AlphaFoldDB" id="A0A3R6CND4"/>
<dbReference type="InterPro" id="IPR049730">
    <property type="entry name" value="SNF2/RAD54-like_C"/>
</dbReference>
<keyword evidence="2" id="KW-0862">Zinc</keyword>
<reference evidence="7 8" key="1">
    <citation type="submission" date="2018-08" db="EMBL/GenBank/DDBJ databases">
        <title>A genome reference for cultivated species of the human gut microbiota.</title>
        <authorList>
            <person name="Zou Y."/>
            <person name="Xue W."/>
            <person name="Luo G."/>
        </authorList>
    </citation>
    <scope>NUCLEOTIDE SEQUENCE [LARGE SCALE GENOMIC DNA]</scope>
    <source>
        <strain evidence="7 8">AF24-12</strain>
    </source>
</reference>
<dbReference type="GO" id="GO:0005524">
    <property type="term" value="F:ATP binding"/>
    <property type="evidence" value="ECO:0007669"/>
    <property type="project" value="InterPro"/>
</dbReference>
<evidence type="ECO:0000259" key="5">
    <source>
        <dbReference type="PROSITE" id="PS51192"/>
    </source>
</evidence>
<evidence type="ECO:0000259" key="6">
    <source>
        <dbReference type="PROSITE" id="PS51194"/>
    </source>
</evidence>
<feature type="compositionally biased region" description="Basic and acidic residues" evidence="3">
    <location>
        <begin position="735"/>
        <end position="755"/>
    </location>
</feature>
<dbReference type="PROSITE" id="PS51194">
    <property type="entry name" value="HELICASE_CTER"/>
    <property type="match status" value="1"/>
</dbReference>
<feature type="domain" description="SWIM-type" evidence="4">
    <location>
        <begin position="81"/>
        <end position="119"/>
    </location>
</feature>
<feature type="region of interest" description="Disordered" evidence="3">
    <location>
        <begin position="699"/>
        <end position="775"/>
    </location>
</feature>
<dbReference type="Pfam" id="PF00176">
    <property type="entry name" value="SNF2-rel_dom"/>
    <property type="match status" value="1"/>
</dbReference>
<dbReference type="GO" id="GO:0016787">
    <property type="term" value="F:hydrolase activity"/>
    <property type="evidence" value="ECO:0007669"/>
    <property type="project" value="UniProtKB-KW"/>
</dbReference>